<feature type="compositionally biased region" description="Polar residues" evidence="1">
    <location>
        <begin position="165"/>
        <end position="194"/>
    </location>
</feature>
<reference evidence="2" key="1">
    <citation type="submission" date="2022-07" db="EMBL/GenBank/DDBJ databases">
        <title>Genome Sequence of Leucocoprinus birnbaumii.</title>
        <authorList>
            <person name="Buettner E."/>
        </authorList>
    </citation>
    <scope>NUCLEOTIDE SEQUENCE</scope>
    <source>
        <strain evidence="2">VT141</strain>
    </source>
</reference>
<feature type="compositionally biased region" description="Polar residues" evidence="1">
    <location>
        <begin position="279"/>
        <end position="299"/>
    </location>
</feature>
<keyword evidence="3" id="KW-1185">Reference proteome</keyword>
<evidence type="ECO:0008006" key="4">
    <source>
        <dbReference type="Google" id="ProtNLM"/>
    </source>
</evidence>
<proteinExistence type="predicted"/>
<feature type="region of interest" description="Disordered" evidence="1">
    <location>
        <begin position="165"/>
        <end position="237"/>
    </location>
</feature>
<evidence type="ECO:0000256" key="1">
    <source>
        <dbReference type="SAM" id="MobiDB-lite"/>
    </source>
</evidence>
<feature type="region of interest" description="Disordered" evidence="1">
    <location>
        <begin position="260"/>
        <end position="322"/>
    </location>
</feature>
<sequence length="439" mass="48239">MSARTPFMPLSVQQKPSPTSFIPNQSNPLHRSSAQLTDPGPDAPLGIDVENAILPGIMAPPKAHRTASHGGNAPPKNIFQLAGANLGRPQTTAPSHHPSGPRQLNKSQNGHSGRIMTPKPVRISNEKPPILTSQDHLAFKTPALPPHVSPPRDRSPEVELLEPQGFSSNAHTSNDLHFQRRNVGTSMIRQQPSPDLSGGSEGDQINSFRTSTPYGGRRNGQLQHQDNDHAHMPEQNMISAQRVFPQNYSADDSAYGQIYAQQQQASANRKHSRDRYSTESDSSQQAKRPRNSSSTSGCSSMPVAATGDSRSFEQFAPPPPASPRLGILQELFGFDGERLLEGQREHLKNRIAIWQAAPEEEWEEGGKEIIGSMQKIVQKPLIVKVESYMDRKRKLVAMLDGRIQKHQDQLKDREQALRAVKDNLLSESQMVLGGKSSGP</sequence>
<dbReference type="AlphaFoldDB" id="A0AAD5VWN4"/>
<evidence type="ECO:0000313" key="3">
    <source>
        <dbReference type="Proteomes" id="UP001213000"/>
    </source>
</evidence>
<feature type="compositionally biased region" description="Polar residues" evidence="1">
    <location>
        <begin position="203"/>
        <end position="213"/>
    </location>
</feature>
<feature type="region of interest" description="Disordered" evidence="1">
    <location>
        <begin position="86"/>
        <end position="127"/>
    </location>
</feature>
<gene>
    <name evidence="2" type="ORF">NP233_g3391</name>
</gene>
<feature type="region of interest" description="Disordered" evidence="1">
    <location>
        <begin position="1"/>
        <end position="45"/>
    </location>
</feature>
<dbReference type="Proteomes" id="UP001213000">
    <property type="component" value="Unassembled WGS sequence"/>
</dbReference>
<feature type="compositionally biased region" description="Polar residues" evidence="1">
    <location>
        <begin position="102"/>
        <end position="111"/>
    </location>
</feature>
<protein>
    <recommendedName>
        <fullName evidence="4">Extracellular mutant protein 11 C-terminal domain-containing protein</fullName>
    </recommendedName>
</protein>
<evidence type="ECO:0000313" key="2">
    <source>
        <dbReference type="EMBL" id="KAJ3571982.1"/>
    </source>
</evidence>
<comment type="caution">
    <text evidence="2">The sequence shown here is derived from an EMBL/GenBank/DDBJ whole genome shotgun (WGS) entry which is preliminary data.</text>
</comment>
<name>A0AAD5VWN4_9AGAR</name>
<dbReference type="EMBL" id="JANIEX010000162">
    <property type="protein sequence ID" value="KAJ3571982.1"/>
    <property type="molecule type" value="Genomic_DNA"/>
</dbReference>
<accession>A0AAD5VWN4</accession>
<feature type="compositionally biased region" description="Polar residues" evidence="1">
    <location>
        <begin position="11"/>
        <end position="36"/>
    </location>
</feature>
<organism evidence="2 3">
    <name type="scientific">Leucocoprinus birnbaumii</name>
    <dbReference type="NCBI Taxonomy" id="56174"/>
    <lineage>
        <taxon>Eukaryota</taxon>
        <taxon>Fungi</taxon>
        <taxon>Dikarya</taxon>
        <taxon>Basidiomycota</taxon>
        <taxon>Agaricomycotina</taxon>
        <taxon>Agaricomycetes</taxon>
        <taxon>Agaricomycetidae</taxon>
        <taxon>Agaricales</taxon>
        <taxon>Agaricineae</taxon>
        <taxon>Agaricaceae</taxon>
        <taxon>Leucocoprinus</taxon>
    </lineage>
</organism>